<dbReference type="InterPro" id="IPR036291">
    <property type="entry name" value="NAD(P)-bd_dom_sf"/>
</dbReference>
<dbReference type="EMBL" id="JACHTF010000001">
    <property type="protein sequence ID" value="MBB1058993.1"/>
    <property type="molecule type" value="Genomic_DNA"/>
</dbReference>
<evidence type="ECO:0000313" key="3">
    <source>
        <dbReference type="EMBL" id="MBB1058993.1"/>
    </source>
</evidence>
<accession>A0A7W3Y441</accession>
<dbReference type="InterPro" id="IPR051207">
    <property type="entry name" value="ComplexI_NDUFA9_subunit"/>
</dbReference>
<feature type="region of interest" description="Disordered" evidence="1">
    <location>
        <begin position="1"/>
        <end position="21"/>
    </location>
</feature>
<dbReference type="Proteomes" id="UP000523196">
    <property type="component" value="Unassembled WGS sequence"/>
</dbReference>
<evidence type="ECO:0000256" key="1">
    <source>
        <dbReference type="SAM" id="MobiDB-lite"/>
    </source>
</evidence>
<sequence length="329" mass="35361">MRRRDRAPWTARRASRGPGCRRSRFSCRSPWEVPVRRALILGGSGQVGEALLARLRADGWSLVAVSRQPRTGPAGVAWVQGELDAMPALPAGFEAGRLDAIFSAGPLDAFARWYAGNDVRAPRIVAFGSTSVATKQASVEATERDVARRLREAEATVLARARERGTAATLLRPTLVYGAGRDATLTRIAALARPRGWFPLPRGARGLRQPVHVEDLADAAVACCDVPACAGQAYDLPGGETLPYREMVVRVLASLEPPARCIELPGPLFRLLLGGARLAGMARGLGAAVPRMREDLVFDATPAMRDFGYAPRRFAPVAGMFAPARRPVP</sequence>
<dbReference type="PANTHER" id="PTHR12126:SF11">
    <property type="entry name" value="NADH DEHYDROGENASE [UBIQUINONE] 1 ALPHA SUBCOMPLEX SUBUNIT 9, MITOCHONDRIAL"/>
    <property type="match status" value="1"/>
</dbReference>
<gene>
    <name evidence="3" type="ORF">H4F98_00225</name>
</gene>
<dbReference type="Gene3D" id="3.40.50.720">
    <property type="entry name" value="NAD(P)-binding Rossmann-like Domain"/>
    <property type="match status" value="1"/>
</dbReference>
<dbReference type="Pfam" id="PF01370">
    <property type="entry name" value="Epimerase"/>
    <property type="match status" value="1"/>
</dbReference>
<dbReference type="PANTHER" id="PTHR12126">
    <property type="entry name" value="NADH-UBIQUINONE OXIDOREDUCTASE 39 KDA SUBUNIT-RELATED"/>
    <property type="match status" value="1"/>
</dbReference>
<dbReference type="InterPro" id="IPR001509">
    <property type="entry name" value="Epimerase_deHydtase"/>
</dbReference>
<proteinExistence type="predicted"/>
<dbReference type="SUPFAM" id="SSF51735">
    <property type="entry name" value="NAD(P)-binding Rossmann-fold domains"/>
    <property type="match status" value="1"/>
</dbReference>
<name>A0A7W3Y441_9GAMM</name>
<feature type="domain" description="NAD-dependent epimerase/dehydratase" evidence="2">
    <location>
        <begin position="38"/>
        <end position="225"/>
    </location>
</feature>
<keyword evidence="4" id="KW-1185">Reference proteome</keyword>
<reference evidence="3 4" key="1">
    <citation type="submission" date="2020-08" db="EMBL/GenBank/DDBJ databases">
        <authorList>
            <person name="Xu S."/>
            <person name="Li A."/>
        </authorList>
    </citation>
    <scope>NUCLEOTIDE SEQUENCE [LARGE SCALE GENOMIC DNA]</scope>
    <source>
        <strain evidence="3 4">119BY6-57</strain>
    </source>
</reference>
<evidence type="ECO:0000259" key="2">
    <source>
        <dbReference type="Pfam" id="PF01370"/>
    </source>
</evidence>
<dbReference type="AlphaFoldDB" id="A0A7W3Y441"/>
<dbReference type="GO" id="GO:0044877">
    <property type="term" value="F:protein-containing complex binding"/>
    <property type="evidence" value="ECO:0007669"/>
    <property type="project" value="TreeGrafter"/>
</dbReference>
<comment type="caution">
    <text evidence="3">The sequence shown here is derived from an EMBL/GenBank/DDBJ whole genome shotgun (WGS) entry which is preliminary data.</text>
</comment>
<evidence type="ECO:0000313" key="4">
    <source>
        <dbReference type="Proteomes" id="UP000523196"/>
    </source>
</evidence>
<protein>
    <submittedName>
        <fullName evidence="3">NAD-dependent epimerase/dehydratase family protein</fullName>
    </submittedName>
</protein>
<organism evidence="3 4">
    <name type="scientific">Marilutibacter spongiae</name>
    <dbReference type="NCBI Taxonomy" id="2025720"/>
    <lineage>
        <taxon>Bacteria</taxon>
        <taxon>Pseudomonadati</taxon>
        <taxon>Pseudomonadota</taxon>
        <taxon>Gammaproteobacteria</taxon>
        <taxon>Lysobacterales</taxon>
        <taxon>Lysobacteraceae</taxon>
        <taxon>Marilutibacter</taxon>
    </lineage>
</organism>